<evidence type="ECO:0000256" key="2">
    <source>
        <dbReference type="SAM" id="Coils"/>
    </source>
</evidence>
<evidence type="ECO:0000313" key="5">
    <source>
        <dbReference type="Proteomes" id="UP000533637"/>
    </source>
</evidence>
<dbReference type="InterPro" id="IPR052042">
    <property type="entry name" value="Tail_sheath_structural"/>
</dbReference>
<comment type="similarity">
    <text evidence="1">Belongs to the myoviridae tail sheath protein family.</text>
</comment>
<comment type="caution">
    <text evidence="4">The sequence shown here is derived from an EMBL/GenBank/DDBJ whole genome shotgun (WGS) entry which is preliminary data.</text>
</comment>
<dbReference type="InterPro" id="IPR020287">
    <property type="entry name" value="Tail_sheath_C"/>
</dbReference>
<evidence type="ECO:0000313" key="4">
    <source>
        <dbReference type="EMBL" id="MBB4623624.1"/>
    </source>
</evidence>
<feature type="coiled-coil region" evidence="2">
    <location>
        <begin position="97"/>
        <end position="124"/>
    </location>
</feature>
<name>A0ABR6KS52_9BACT</name>
<dbReference type="EMBL" id="JACHOC010000007">
    <property type="protein sequence ID" value="MBB4623624.1"/>
    <property type="molecule type" value="Genomic_DNA"/>
</dbReference>
<evidence type="ECO:0000259" key="3">
    <source>
        <dbReference type="Pfam" id="PF17482"/>
    </source>
</evidence>
<keyword evidence="2" id="KW-0175">Coiled coil</keyword>
<dbReference type="Gene3D" id="3.40.50.11780">
    <property type="match status" value="1"/>
</dbReference>
<protein>
    <recommendedName>
        <fullName evidence="3">Tail sheath protein C-terminal domain-containing protein</fullName>
    </recommendedName>
</protein>
<keyword evidence="5" id="KW-1185">Reference proteome</keyword>
<proteinExistence type="inferred from homology"/>
<dbReference type="Pfam" id="PF17482">
    <property type="entry name" value="Phage_sheath_1C"/>
    <property type="match status" value="1"/>
</dbReference>
<dbReference type="PANTHER" id="PTHR35861">
    <property type="match status" value="1"/>
</dbReference>
<dbReference type="PANTHER" id="PTHR35861:SF1">
    <property type="entry name" value="PHAGE TAIL SHEATH PROTEIN"/>
    <property type="match status" value="1"/>
</dbReference>
<reference evidence="4 5" key="1">
    <citation type="submission" date="2020-08" db="EMBL/GenBank/DDBJ databases">
        <title>Genomic Encyclopedia of Type Strains, Phase IV (KMG-IV): sequencing the most valuable type-strain genomes for metagenomic binning, comparative biology and taxonomic classification.</title>
        <authorList>
            <person name="Goeker M."/>
        </authorList>
    </citation>
    <scope>NUCLEOTIDE SEQUENCE [LARGE SCALE GENOMIC DNA]</scope>
    <source>
        <strain evidence="4 5">DSM 102983</strain>
    </source>
</reference>
<dbReference type="Proteomes" id="UP000533637">
    <property type="component" value="Unassembled WGS sequence"/>
</dbReference>
<feature type="domain" description="Tail sheath protein C-terminal" evidence="3">
    <location>
        <begin position="529"/>
        <end position="632"/>
    </location>
</feature>
<sequence>METMKTPGVYIVEKNAFPNSVVPVATAVPAFIGHTQIAMNGTKSLLNVPFRITSMLEYNKYFGGGPQPEYSLSVENQENIKGAGKKLDEKDAEIESVNITINTIQNLQEEANNLISALEEKKPEGETTVIADRIIATVVILEDDVKTLEYDNIPSDVANIKTVADNVKELISQPDVAKLKANDIIITSKDIQVKINNIVPKLKNERKQLVEAVNTEIKKLYSVSESLWSISEAPTILNTLYYNIVLFFANGGGACYIVSVGDYSEAFTSEDCEAGLTPLTKEMEPTMLIIPEAVNLSFEEWKKTMEYALGHCDTMKNRVAILDIFEGYKPQNDSSGDVVKNFRENIGSISLDYAAAYYPWINASVVSESDIDTFNLTTESAKLLLTIMQYELGYKSTKKIEQTDNKENATGVEKADEVLLDYKLLNTLLQSSPFGALVRKEICKKINRLPVAAAMAGIYTKTDNTRGVWKAPANVSINKAVSPTVNLTNNAQEDLNVDIYGRSINAIRYFKGEGVKVWGARTLDGNSGDWRYINVRRTMIFLEESIKNAARAYVFEPNVASTWLNMKAMIENFLLGVWKQGGLAGASPEDAYSVHVGLGDTMTPEDILEGILRITVLVAISHPAEFIEITFQQQMQKS</sequence>
<evidence type="ECO:0000256" key="1">
    <source>
        <dbReference type="ARBA" id="ARBA00008005"/>
    </source>
</evidence>
<gene>
    <name evidence="4" type="ORF">GGQ57_003540</name>
</gene>
<dbReference type="RefSeq" id="WP_229801054.1">
    <property type="nucleotide sequence ID" value="NZ_BMPB01000008.1"/>
</dbReference>
<organism evidence="4 5">
    <name type="scientific">Parabacteroides faecis</name>
    <dbReference type="NCBI Taxonomy" id="1217282"/>
    <lineage>
        <taxon>Bacteria</taxon>
        <taxon>Pseudomonadati</taxon>
        <taxon>Bacteroidota</taxon>
        <taxon>Bacteroidia</taxon>
        <taxon>Bacteroidales</taxon>
        <taxon>Tannerellaceae</taxon>
        <taxon>Parabacteroides</taxon>
    </lineage>
</organism>
<accession>A0ABR6KS52</accession>